<feature type="signal peptide" evidence="1">
    <location>
        <begin position="1"/>
        <end position="23"/>
    </location>
</feature>
<gene>
    <name evidence="2" type="ORF">MLD63_09980</name>
</gene>
<dbReference type="Proteomes" id="UP001203945">
    <property type="component" value="Unassembled WGS sequence"/>
</dbReference>
<organism evidence="2 3">
    <name type="scientific">Paracoccus albicereus</name>
    <dbReference type="NCBI Taxonomy" id="2922394"/>
    <lineage>
        <taxon>Bacteria</taxon>
        <taxon>Pseudomonadati</taxon>
        <taxon>Pseudomonadota</taxon>
        <taxon>Alphaproteobacteria</taxon>
        <taxon>Rhodobacterales</taxon>
        <taxon>Paracoccaceae</taxon>
        <taxon>Paracoccus</taxon>
    </lineage>
</organism>
<dbReference type="EMBL" id="JAKZEU010000003">
    <property type="protein sequence ID" value="MCQ0970752.1"/>
    <property type="molecule type" value="Genomic_DNA"/>
</dbReference>
<dbReference type="InterPro" id="IPR019225">
    <property type="entry name" value="DUF2155"/>
</dbReference>
<dbReference type="PROSITE" id="PS51257">
    <property type="entry name" value="PROKAR_LIPOPROTEIN"/>
    <property type="match status" value="1"/>
</dbReference>
<evidence type="ECO:0000256" key="1">
    <source>
        <dbReference type="SAM" id="SignalP"/>
    </source>
</evidence>
<proteinExistence type="predicted"/>
<protein>
    <submittedName>
        <fullName evidence="2">DUF2155 domain-containing protein</fullName>
    </submittedName>
</protein>
<dbReference type="Pfam" id="PF09923">
    <property type="entry name" value="DUF2155"/>
    <property type="match status" value="1"/>
</dbReference>
<dbReference type="RefSeq" id="WP_255329762.1">
    <property type="nucleotide sequence ID" value="NZ_JAKZEU010000003.1"/>
</dbReference>
<reference evidence="2 3" key="1">
    <citation type="submission" date="2022-03" db="EMBL/GenBank/DDBJ databases">
        <authorList>
            <person name="He Y."/>
        </authorList>
    </citation>
    <scope>NUCLEOTIDE SEQUENCE [LARGE SCALE GENOMIC DNA]</scope>
    <source>
        <strain evidence="2 3">TK19116</strain>
    </source>
</reference>
<evidence type="ECO:0000313" key="3">
    <source>
        <dbReference type="Proteomes" id="UP001203945"/>
    </source>
</evidence>
<feature type="chain" id="PRO_5045095132" evidence="1">
    <location>
        <begin position="24"/>
        <end position="122"/>
    </location>
</feature>
<evidence type="ECO:0000313" key="2">
    <source>
        <dbReference type="EMBL" id="MCQ0970752.1"/>
    </source>
</evidence>
<name>A0ABT1MR08_9RHOB</name>
<sequence length="122" mass="12975">MKRLAVTALIVAISCTMGASVWAQQTARATGALLRGLDKVSGQTTDMVLGVGDSTRYGRLEVRLGECRFPAGAPSSDAFAQMTITDTLQNVTLFSGWMIASSPALSALDDPRYDVWVISCQS</sequence>
<comment type="caution">
    <text evidence="2">The sequence shown here is derived from an EMBL/GenBank/DDBJ whole genome shotgun (WGS) entry which is preliminary data.</text>
</comment>
<accession>A0ABT1MR08</accession>
<keyword evidence="3" id="KW-1185">Reference proteome</keyword>
<keyword evidence="1" id="KW-0732">Signal</keyword>